<reference evidence="16" key="1">
    <citation type="journal article" date="2006" name="Nature">
        <title>Deciphering the evolution and metabolism of an anammox bacterium from a community genome.</title>
        <authorList>
            <person name="Strous M."/>
            <person name="Pelletier E."/>
            <person name="Mangenot S."/>
            <person name="Rattei T."/>
            <person name="Lehner A."/>
            <person name="Taylor M.W."/>
            <person name="Horn M."/>
            <person name="Daims H."/>
            <person name="Bartol-Mavel D."/>
            <person name="Wincker P."/>
            <person name="Barbe V."/>
            <person name="Fonknechten N."/>
            <person name="Vallenet D."/>
            <person name="Segurens B."/>
            <person name="Schenowitz-Truong C."/>
            <person name="Medigue C."/>
            <person name="Collingro A."/>
            <person name="Snel B."/>
            <person name="Dutilh B.E."/>
            <person name="OpDenCamp H.J.M."/>
            <person name="vanDerDrift C."/>
            <person name="Cirpus I."/>
            <person name="vanDePas-Schoonen K.T."/>
            <person name="Harhangi H.R."/>
            <person name="vanNiftrik L."/>
            <person name="Schmid M."/>
            <person name="Keltjens J."/>
            <person name="vanDeVossenberg J."/>
            <person name="Kartal B."/>
            <person name="Meier H."/>
            <person name="Frishman D."/>
            <person name="Huynen M.A."/>
            <person name="Mewes H."/>
            <person name="Weissenbach J."/>
            <person name="Jetten M.S.M."/>
            <person name="Wagner M."/>
            <person name="LePaslier D."/>
        </authorList>
    </citation>
    <scope>NUCLEOTIDE SEQUENCE</scope>
</reference>
<dbReference type="SMART" id="SM00387">
    <property type="entry name" value="HATPase_c"/>
    <property type="match status" value="1"/>
</dbReference>
<dbReference type="Gene3D" id="1.10.287.130">
    <property type="match status" value="1"/>
</dbReference>
<dbReference type="SUPFAM" id="SSF55874">
    <property type="entry name" value="ATPase domain of HSP90 chaperone/DNA topoisomerase II/histidine kinase"/>
    <property type="match status" value="1"/>
</dbReference>
<dbReference type="InterPro" id="IPR011006">
    <property type="entry name" value="CheY-like_superfamily"/>
</dbReference>
<comment type="catalytic activity">
    <reaction evidence="1">
        <text>ATP + protein L-histidine = ADP + protein N-phospho-L-histidine.</text>
        <dbReference type="EC" id="2.7.13.3"/>
    </reaction>
</comment>
<dbReference type="InterPro" id="IPR003660">
    <property type="entry name" value="HAMP_dom"/>
</dbReference>
<organism evidence="16">
    <name type="scientific">Kuenenia stuttgartiensis</name>
    <dbReference type="NCBI Taxonomy" id="174633"/>
    <lineage>
        <taxon>Bacteria</taxon>
        <taxon>Pseudomonadati</taxon>
        <taxon>Planctomycetota</taxon>
        <taxon>Candidatus Brocadiia</taxon>
        <taxon>Candidatus Brocadiales</taxon>
        <taxon>Candidatus Brocadiaceae</taxon>
        <taxon>Candidatus Kuenenia</taxon>
    </lineage>
</organism>
<dbReference type="InterPro" id="IPR004358">
    <property type="entry name" value="Sig_transdc_His_kin-like_C"/>
</dbReference>
<evidence type="ECO:0000259" key="13">
    <source>
        <dbReference type="PROSITE" id="PS50110"/>
    </source>
</evidence>
<protein>
    <recommendedName>
        <fullName evidence="3">histidine kinase</fullName>
        <ecNumber evidence="3">2.7.13.3</ecNumber>
    </recommendedName>
</protein>
<keyword evidence="6" id="KW-0547">Nucleotide-binding</keyword>
<reference evidence="16" key="2">
    <citation type="submission" date="2006-01" db="EMBL/GenBank/DDBJ databases">
        <authorList>
            <person name="Genoscope"/>
        </authorList>
    </citation>
    <scope>NUCLEOTIDE SEQUENCE</scope>
</reference>
<dbReference type="InterPro" id="IPR003661">
    <property type="entry name" value="HisK_dim/P_dom"/>
</dbReference>
<dbReference type="SMART" id="SM00304">
    <property type="entry name" value="HAMP"/>
    <property type="match status" value="1"/>
</dbReference>
<evidence type="ECO:0000256" key="9">
    <source>
        <dbReference type="ARBA" id="ARBA00023012"/>
    </source>
</evidence>
<evidence type="ECO:0000256" key="11">
    <source>
        <dbReference type="SAM" id="Phobius"/>
    </source>
</evidence>
<evidence type="ECO:0000256" key="4">
    <source>
        <dbReference type="ARBA" id="ARBA00022553"/>
    </source>
</evidence>
<evidence type="ECO:0000256" key="5">
    <source>
        <dbReference type="ARBA" id="ARBA00022679"/>
    </source>
</evidence>
<dbReference type="PANTHER" id="PTHR43065:SF46">
    <property type="entry name" value="C4-DICARBOXYLATE TRANSPORT SENSOR PROTEIN DCTB"/>
    <property type="match status" value="1"/>
</dbReference>
<dbReference type="Pfam" id="PF02518">
    <property type="entry name" value="HATPase_c"/>
    <property type="match status" value="1"/>
</dbReference>
<dbReference type="AlphaFoldDB" id="Q1PWS3"/>
<dbReference type="SUPFAM" id="SSF55785">
    <property type="entry name" value="PYP-like sensor domain (PAS domain)"/>
    <property type="match status" value="1"/>
</dbReference>
<dbReference type="PROSITE" id="PS50110">
    <property type="entry name" value="RESPONSE_REGULATORY"/>
    <property type="match status" value="1"/>
</dbReference>
<feature type="domain" description="Response regulatory" evidence="13">
    <location>
        <begin position="787"/>
        <end position="902"/>
    </location>
</feature>
<dbReference type="SUPFAM" id="SSF47384">
    <property type="entry name" value="Homodimeric domain of signal transducing histidine kinase"/>
    <property type="match status" value="1"/>
</dbReference>
<feature type="domain" description="Histidine kinase" evidence="12">
    <location>
        <begin position="550"/>
        <end position="765"/>
    </location>
</feature>
<dbReference type="Pfam" id="PF00672">
    <property type="entry name" value="HAMP"/>
    <property type="match status" value="1"/>
</dbReference>
<dbReference type="SUPFAM" id="SSF158472">
    <property type="entry name" value="HAMP domain-like"/>
    <property type="match status" value="1"/>
</dbReference>
<dbReference type="InterPro" id="IPR036097">
    <property type="entry name" value="HisK_dim/P_sf"/>
</dbReference>
<evidence type="ECO:0000256" key="1">
    <source>
        <dbReference type="ARBA" id="ARBA00000085"/>
    </source>
</evidence>
<dbReference type="InterPro" id="IPR036890">
    <property type="entry name" value="HATPase_C_sf"/>
</dbReference>
<keyword evidence="8" id="KW-0067">ATP-binding</keyword>
<evidence type="ECO:0000256" key="6">
    <source>
        <dbReference type="ARBA" id="ARBA00022741"/>
    </source>
</evidence>
<dbReference type="PANTHER" id="PTHR43065">
    <property type="entry name" value="SENSOR HISTIDINE KINASE"/>
    <property type="match status" value="1"/>
</dbReference>
<evidence type="ECO:0000256" key="10">
    <source>
        <dbReference type="PROSITE-ProRule" id="PRU00169"/>
    </source>
</evidence>
<name>Q1PWS3_KUEST</name>
<dbReference type="InterPro" id="IPR013656">
    <property type="entry name" value="PAS_4"/>
</dbReference>
<dbReference type="GO" id="GO:0000155">
    <property type="term" value="F:phosphorelay sensor kinase activity"/>
    <property type="evidence" value="ECO:0007669"/>
    <property type="project" value="InterPro"/>
</dbReference>
<evidence type="ECO:0000259" key="12">
    <source>
        <dbReference type="PROSITE" id="PS50109"/>
    </source>
</evidence>
<keyword evidence="11" id="KW-1133">Transmembrane helix</keyword>
<dbReference type="PROSITE" id="PS50109">
    <property type="entry name" value="HIS_KIN"/>
    <property type="match status" value="1"/>
</dbReference>
<keyword evidence="7 16" id="KW-0418">Kinase</keyword>
<gene>
    <name evidence="16" type="ORF">kustc0929</name>
</gene>
<dbReference type="GO" id="GO:0016020">
    <property type="term" value="C:membrane"/>
    <property type="evidence" value="ECO:0007669"/>
    <property type="project" value="UniProtKB-SubCell"/>
</dbReference>
<evidence type="ECO:0000313" key="16">
    <source>
        <dbReference type="EMBL" id="CAJ71674.1"/>
    </source>
</evidence>
<dbReference type="InterPro" id="IPR001789">
    <property type="entry name" value="Sig_transdc_resp-reg_receiver"/>
</dbReference>
<evidence type="ECO:0000259" key="14">
    <source>
        <dbReference type="PROSITE" id="PS50112"/>
    </source>
</evidence>
<feature type="domain" description="HAMP" evidence="15">
    <location>
        <begin position="349"/>
        <end position="401"/>
    </location>
</feature>
<dbReference type="InterPro" id="IPR000014">
    <property type="entry name" value="PAS"/>
</dbReference>
<comment type="subcellular location">
    <subcellularLocation>
        <location evidence="2">Membrane</location>
    </subcellularLocation>
</comment>
<dbReference type="Gene3D" id="1.10.8.500">
    <property type="entry name" value="HAMP domain in histidine kinase"/>
    <property type="match status" value="1"/>
</dbReference>
<keyword evidence="5" id="KW-0808">Transferase</keyword>
<dbReference type="Gene3D" id="3.30.450.20">
    <property type="entry name" value="PAS domain"/>
    <property type="match status" value="2"/>
</dbReference>
<dbReference type="PRINTS" id="PR00344">
    <property type="entry name" value="BCTRLSENSOR"/>
</dbReference>
<feature type="modified residue" description="4-aspartylphosphate" evidence="10">
    <location>
        <position position="836"/>
    </location>
</feature>
<dbReference type="Gene3D" id="3.40.50.2300">
    <property type="match status" value="1"/>
</dbReference>
<proteinExistence type="predicted"/>
<evidence type="ECO:0000256" key="7">
    <source>
        <dbReference type="ARBA" id="ARBA00022777"/>
    </source>
</evidence>
<dbReference type="EC" id="2.7.13.3" evidence="3"/>
<dbReference type="CDD" id="cd00082">
    <property type="entry name" value="HisKA"/>
    <property type="match status" value="1"/>
</dbReference>
<dbReference type="InterPro" id="IPR035965">
    <property type="entry name" value="PAS-like_dom_sf"/>
</dbReference>
<evidence type="ECO:0000259" key="15">
    <source>
        <dbReference type="PROSITE" id="PS50885"/>
    </source>
</evidence>
<dbReference type="SMART" id="SM00448">
    <property type="entry name" value="REC"/>
    <property type="match status" value="1"/>
</dbReference>
<dbReference type="CDD" id="cd06225">
    <property type="entry name" value="HAMP"/>
    <property type="match status" value="1"/>
</dbReference>
<dbReference type="PROSITE" id="PS50885">
    <property type="entry name" value="HAMP"/>
    <property type="match status" value="1"/>
</dbReference>
<dbReference type="CDD" id="cd00156">
    <property type="entry name" value="REC"/>
    <property type="match status" value="1"/>
</dbReference>
<dbReference type="GO" id="GO:0005524">
    <property type="term" value="F:ATP binding"/>
    <property type="evidence" value="ECO:0007669"/>
    <property type="project" value="UniProtKB-KW"/>
</dbReference>
<dbReference type="Pfam" id="PF00072">
    <property type="entry name" value="Response_reg"/>
    <property type="match status" value="1"/>
</dbReference>
<dbReference type="EMBL" id="CT573073">
    <property type="protein sequence ID" value="CAJ71674.1"/>
    <property type="molecule type" value="Genomic_DNA"/>
</dbReference>
<keyword evidence="9" id="KW-0902">Two-component regulatory system</keyword>
<dbReference type="SMART" id="SM00091">
    <property type="entry name" value="PAS"/>
    <property type="match status" value="1"/>
</dbReference>
<dbReference type="PROSITE" id="PS50112">
    <property type="entry name" value="PAS"/>
    <property type="match status" value="1"/>
</dbReference>
<dbReference type="Pfam" id="PF08448">
    <property type="entry name" value="PAS_4"/>
    <property type="match status" value="1"/>
</dbReference>
<dbReference type="NCBIfam" id="TIGR00229">
    <property type="entry name" value="sensory_box"/>
    <property type="match status" value="1"/>
</dbReference>
<evidence type="ECO:0000256" key="8">
    <source>
        <dbReference type="ARBA" id="ARBA00022840"/>
    </source>
</evidence>
<accession>Q1PWS3</accession>
<feature type="domain" description="PAS" evidence="14">
    <location>
        <begin position="413"/>
        <end position="464"/>
    </location>
</feature>
<keyword evidence="11" id="KW-0812">Transmembrane</keyword>
<feature type="transmembrane region" description="Helical" evidence="11">
    <location>
        <begin position="39"/>
        <end position="61"/>
    </location>
</feature>
<dbReference type="InterPro" id="IPR005467">
    <property type="entry name" value="His_kinase_dom"/>
</dbReference>
<evidence type="ECO:0000256" key="2">
    <source>
        <dbReference type="ARBA" id="ARBA00004370"/>
    </source>
</evidence>
<sequence length="906" mass="102258">MHYAANIAIIRIFQKTKVLRFFCRREEKKVKSFNIKWKILLFGLCAALIPIALITTMYYLYLRTEIRDREINRFTALAKAKKNYLLLCIASKENRVIDFCSDGYIRESLEKITHGEYRSTIIQSLTKYLKTAKLPIDTHMLGIHIVDTEYNVIVSTDEKMAGKNIYTEEKLLTNMDFTQKKVYLYPLHFCSLCGMKGFHIISPIHHLGISRKEPLGYLIACFDVSAINEIFTDYRNIGDTGEVYLVNRDKIMITESRFVKDAPLQQKVDTEPVRKILESSQEMVGIYTDYRERQVVGVSIDIPDCQWILLAETDKAELFASLKTLGIISLVLGVSVCLLVSCTGTLFAASISRPIQKLKAATKSFSAGNFKGRVSLRRNDELGELANSFNSMADTIEREIQYSSHTMSELVKSELKYRSIINNTTALISIIDMNGRYLLINKEYENFIHKKTEEVAGKTVHDILPRKAADEIVIHDKKVFETKQPVQYKIQVDSDTGQHTFISVKFPIFKADGIMYAIGSISTDITDLKKMETELLHAQKLQGLGVMASGIAHELNNILAVIDANIQLLIKESKGRIKLLQALSIIREQCIDGAEVVRRMKEFTSTSVDPRKMIQVNMNSLVNNIIVFTKPLWKNIAEGKGLKYQLNTDCLKNVPNIKGNSPELREVVLNIFLNALDAMPEGGTISLSTWEKEGYVFLSIADTGTGMTDEVKAKIFDPFFTTKKKGMGLGMSVVYGIVKRHGGTIEVQSQPGKGSTFTLKFPATAEELPPQPSSKDDAGKKRKSKYRILLVEDELAIGKILENLLSDNGYIVQYVNEGRKAIDLLSKECFDLMLCDIGLPDVSVWDIIKFIETVEKKPKIGILAGIPDIKEKYKNGQLLAFDFIITSPYELEEVLSSVRRVFDNTV</sequence>
<keyword evidence="4 10" id="KW-0597">Phosphoprotein</keyword>
<dbReference type="InterPro" id="IPR003594">
    <property type="entry name" value="HATPase_dom"/>
</dbReference>
<dbReference type="SUPFAM" id="SSF52172">
    <property type="entry name" value="CheY-like"/>
    <property type="match status" value="1"/>
</dbReference>
<keyword evidence="11" id="KW-0472">Membrane</keyword>
<dbReference type="Gene3D" id="3.30.565.10">
    <property type="entry name" value="Histidine kinase-like ATPase, C-terminal domain"/>
    <property type="match status" value="1"/>
</dbReference>
<evidence type="ECO:0000256" key="3">
    <source>
        <dbReference type="ARBA" id="ARBA00012438"/>
    </source>
</evidence>